<name>A0ACB8ZSC8_CICIN</name>
<sequence length="105" mass="11695">MMLNFGVEDVGMGEASRVVQNCAWGDEEALIHSDQSLTGIPLIVPVQLSLRKIREGLESQFQQLDSHVWNPNYHSLLRDSLDSILGQNSIELIRIGDYVFVLGGN</sequence>
<evidence type="ECO:0000313" key="2">
    <source>
        <dbReference type="Proteomes" id="UP001055811"/>
    </source>
</evidence>
<organism evidence="1 2">
    <name type="scientific">Cichorium intybus</name>
    <name type="common">Chicory</name>
    <dbReference type="NCBI Taxonomy" id="13427"/>
    <lineage>
        <taxon>Eukaryota</taxon>
        <taxon>Viridiplantae</taxon>
        <taxon>Streptophyta</taxon>
        <taxon>Embryophyta</taxon>
        <taxon>Tracheophyta</taxon>
        <taxon>Spermatophyta</taxon>
        <taxon>Magnoliopsida</taxon>
        <taxon>eudicotyledons</taxon>
        <taxon>Gunneridae</taxon>
        <taxon>Pentapetalae</taxon>
        <taxon>asterids</taxon>
        <taxon>campanulids</taxon>
        <taxon>Asterales</taxon>
        <taxon>Asteraceae</taxon>
        <taxon>Cichorioideae</taxon>
        <taxon>Cichorieae</taxon>
        <taxon>Cichoriinae</taxon>
        <taxon>Cichorium</taxon>
    </lineage>
</organism>
<dbReference type="Proteomes" id="UP001055811">
    <property type="component" value="Linkage Group LG08"/>
</dbReference>
<reference evidence="1 2" key="2">
    <citation type="journal article" date="2022" name="Mol. Ecol. Resour.">
        <title>The genomes of chicory, endive, great burdock and yacon provide insights into Asteraceae paleo-polyploidization history and plant inulin production.</title>
        <authorList>
            <person name="Fan W."/>
            <person name="Wang S."/>
            <person name="Wang H."/>
            <person name="Wang A."/>
            <person name="Jiang F."/>
            <person name="Liu H."/>
            <person name="Zhao H."/>
            <person name="Xu D."/>
            <person name="Zhang Y."/>
        </authorList>
    </citation>
    <scope>NUCLEOTIDE SEQUENCE [LARGE SCALE GENOMIC DNA]</scope>
    <source>
        <strain evidence="2">cv. Punajuju</strain>
        <tissue evidence="1">Leaves</tissue>
    </source>
</reference>
<dbReference type="EMBL" id="CM042016">
    <property type="protein sequence ID" value="KAI3700565.1"/>
    <property type="molecule type" value="Genomic_DNA"/>
</dbReference>
<proteinExistence type="predicted"/>
<protein>
    <submittedName>
        <fullName evidence="1">Uncharacterized protein</fullName>
    </submittedName>
</protein>
<comment type="caution">
    <text evidence="1">The sequence shown here is derived from an EMBL/GenBank/DDBJ whole genome shotgun (WGS) entry which is preliminary data.</text>
</comment>
<gene>
    <name evidence="1" type="ORF">L2E82_45199</name>
</gene>
<reference evidence="2" key="1">
    <citation type="journal article" date="2022" name="Mol. Ecol. Resour.">
        <title>The genomes of chicory, endive, great burdock and yacon provide insights into Asteraceae palaeo-polyploidization history and plant inulin production.</title>
        <authorList>
            <person name="Fan W."/>
            <person name="Wang S."/>
            <person name="Wang H."/>
            <person name="Wang A."/>
            <person name="Jiang F."/>
            <person name="Liu H."/>
            <person name="Zhao H."/>
            <person name="Xu D."/>
            <person name="Zhang Y."/>
        </authorList>
    </citation>
    <scope>NUCLEOTIDE SEQUENCE [LARGE SCALE GENOMIC DNA]</scope>
    <source>
        <strain evidence="2">cv. Punajuju</strain>
    </source>
</reference>
<evidence type="ECO:0000313" key="1">
    <source>
        <dbReference type="EMBL" id="KAI3700565.1"/>
    </source>
</evidence>
<keyword evidence="2" id="KW-1185">Reference proteome</keyword>
<accession>A0ACB8ZSC8</accession>